<dbReference type="PANTHER" id="PTHR16684:SF11">
    <property type="entry name" value="CENTROMERE PROTEIN C"/>
    <property type="match status" value="1"/>
</dbReference>
<gene>
    <name evidence="7" type="ORF">JTE90_008519</name>
</gene>
<feature type="compositionally biased region" description="Polar residues" evidence="5">
    <location>
        <begin position="454"/>
        <end position="463"/>
    </location>
</feature>
<dbReference type="GO" id="GO:0051315">
    <property type="term" value="P:attachment of mitotic spindle microtubules to kinetochore"/>
    <property type="evidence" value="ECO:0007669"/>
    <property type="project" value="TreeGrafter"/>
</dbReference>
<feature type="region of interest" description="Disordered" evidence="5">
    <location>
        <begin position="762"/>
        <end position="794"/>
    </location>
</feature>
<feature type="compositionally biased region" description="Polar residues" evidence="5">
    <location>
        <begin position="616"/>
        <end position="674"/>
    </location>
</feature>
<dbReference type="InterPro" id="IPR014710">
    <property type="entry name" value="RmlC-like_jellyroll"/>
</dbReference>
<evidence type="ECO:0000259" key="6">
    <source>
        <dbReference type="Pfam" id="PF11699"/>
    </source>
</evidence>
<feature type="region of interest" description="Disordered" evidence="5">
    <location>
        <begin position="1442"/>
        <end position="1506"/>
    </location>
</feature>
<feature type="region of interest" description="Disordered" evidence="5">
    <location>
        <begin position="1160"/>
        <end position="1188"/>
    </location>
</feature>
<sequence>MERTRRPLRQGSGAKRNVHSNIPTPLRKTPVKRKAQPPSRGGSRAVPKIRQQSALKTGRGFQPPLNETDDEAAETEPVAANVRNVRRLTYVKPAPEVCQSPKKLQVAQKTSRKNIPQKVGRRTGTAAFEGKNIRLLPDGTENFDDYWTDSEAEISSRESVLKEKNSTFNKPSNVVPKELSMSPKKLAETVRYSTAPKIGRRTGVAAFEGKKIRLLPDGTENFDDYFTDDSSSKDSYLTEPSQKKSGIPLEESSAITDDEDSDRIMIHKSCDTRGLAVPTSSSKSKQLRERSAREETTEQHYKAKPTSLISPRKNLLASFMETDLKSSLNTNQPNKDFGRCNENETCSFIPADIEPISLRRSSLRKISQSKDRHSPSKQQNFSVEDSDNPQEDEDSDIPQEESSLRKMSQSEGKRFSPSKQHNFSVEDYDDHQEEEVPSSNASKTSRKSAARSTQSESRVQENTYRNHENIVDSVGTIGTEDAMYSDSPLRNQNPSQHRKSRSSLRKISQRKGTISSPLKQQNLPVEDSDSTQEDEVPLVNASKTSREIVSQSTPNANQVHENTFEKEVDTVDTRETEAASYRDSPLKNRNSSFRNKSKINAVPEKETVSNRKLEKSLNSVRKITQNKGTGFSASRHQNLTVEDSYSTQEDEASSSNVSLRRSPRKNPSASQNASRMHESFDNLGNEAHAFNTKDTESRISNGSPLKHHNQSLSTKNKSKVVEQPETVTYKKLKKSIASFGNVSQNKGTSFSSSRRNNLLVEESYSTQEDEASSSNVSLRRSPCKYPNASQNASRMHESFDNLGNEAHAFNTKDTESRISNGSPLKHRNQSLSTKNKSKVVEQPETVTYKKLEKSIGSFGNVSQNKGTSFSSSRRNNLLVEDSYSKQEDEAPSSNVSLRRYPLKNPSTSRSTQDASRVHENEVEYIEQVVDTNSVSFRGSPLKNKGQSVTSRIQGNVAVDHESHVSYKGLEKSFASRLKVSQNKGTSLSSSNHQDASADEPDSTQEDEALFSNKSFQSPRKKPRASRSNKSTSRIHEAKENLISYNDDQHMSSSKETEMPSRNSHQKNAGFSNTTKSKNKIIVQSINKTRSFKEPENSLSGVLKSKRLTKTFSHSKNTSFASFRKRNVWIEDSMSEDDSNITQSESIISKRKVLDYAEHSASDEADASHSVQPTTKVKKLKKGHDDISGNRLQQSLGQYEAENSVDKVASVEAVQKAPKVKKMHDLLKKRRSRKSVYVGNYGEDSSLDEADGMVSVPKIRKSNDDVSNKRLTRDNRGSIPSQEFVEENYANALPSNNDDTNASQIQNNKSKRNKHTKVSSEHSINDSAKNNAENLSGEDETGNESQARKVRKSKKNKHDDVTSEGPRRNITTAAESIARNLSDEAETHLVHKGKKAKINKSNNVSNKGPSTRNITETGALVSADDETPSLLSAEDAVEAIQVPKATKLNKKDGKSPNKHRPSISRVDEIDNEADATKVEKSNQKKQKNKLPSTEGVRRGTRTRIPPLETWRGQRQVFKYKSGEGFVFANISPGRKEDDGCRQAILKRMQRKEEMKMKEKKKGASRHIPKTTVFDAFREKEVNVHLHRPFDFVEWTAITVAEGSKVPYYLTKTFASDNVTFGFLEICPLEMKASQYSPEDNIHFLVAKGSLKVVIHKSEFTFERLDTFIVPCKEVYSIENIGKTKALLSFCTFKTPFFPYQIIATNQQE</sequence>
<feature type="compositionally biased region" description="Low complexity" evidence="5">
    <location>
        <begin position="356"/>
        <end position="366"/>
    </location>
</feature>
<feature type="compositionally biased region" description="Acidic residues" evidence="5">
    <location>
        <begin position="996"/>
        <end position="1008"/>
    </location>
</feature>
<protein>
    <recommendedName>
        <fullName evidence="6">Mif2/CENP-C cupin domain-containing protein</fullName>
    </recommendedName>
</protein>
<feature type="region of interest" description="Disordered" evidence="5">
    <location>
        <begin position="101"/>
        <end position="122"/>
    </location>
</feature>
<feature type="compositionally biased region" description="Basic residues" evidence="5">
    <location>
        <begin position="496"/>
        <end position="509"/>
    </location>
</feature>
<dbReference type="Gene3D" id="2.60.120.10">
    <property type="entry name" value="Jelly Rolls"/>
    <property type="match status" value="1"/>
</dbReference>
<feature type="compositionally biased region" description="Basic and acidic residues" evidence="5">
    <location>
        <begin position="262"/>
        <end position="271"/>
    </location>
</feature>
<dbReference type="SUPFAM" id="SSF51182">
    <property type="entry name" value="RmlC-like cupins"/>
    <property type="match status" value="1"/>
</dbReference>
<accession>A0AAV6VGP7</accession>
<feature type="region of interest" description="Disordered" evidence="5">
    <location>
        <begin position="324"/>
        <end position="676"/>
    </location>
</feature>
<feature type="region of interest" description="Disordered" evidence="5">
    <location>
        <begin position="693"/>
        <end position="721"/>
    </location>
</feature>
<feature type="compositionally biased region" description="Basic and acidic residues" evidence="5">
    <location>
        <begin position="603"/>
        <end position="615"/>
    </location>
</feature>
<feature type="region of interest" description="Disordered" evidence="5">
    <location>
        <begin position="1254"/>
        <end position="1370"/>
    </location>
</feature>
<feature type="compositionally biased region" description="Basic and acidic residues" evidence="5">
    <location>
        <begin position="1260"/>
        <end position="1275"/>
    </location>
</feature>
<feature type="compositionally biased region" description="Polar residues" evidence="5">
    <location>
        <begin position="541"/>
        <end position="561"/>
    </location>
</feature>
<feature type="compositionally biased region" description="Basic and acidic residues" evidence="5">
    <location>
        <begin position="1046"/>
        <end position="1058"/>
    </location>
</feature>
<feature type="compositionally biased region" description="Polar residues" evidence="5">
    <location>
        <begin position="1398"/>
        <end position="1413"/>
    </location>
</feature>
<evidence type="ECO:0000256" key="5">
    <source>
        <dbReference type="SAM" id="MobiDB-lite"/>
    </source>
</evidence>
<keyword evidence="4" id="KW-0539">Nucleus</keyword>
<feature type="region of interest" description="Disordered" evidence="5">
    <location>
        <begin position="812"/>
        <end position="840"/>
    </location>
</feature>
<feature type="compositionally biased region" description="Basic and acidic residues" evidence="5">
    <location>
        <begin position="562"/>
        <end position="577"/>
    </location>
</feature>
<evidence type="ECO:0000256" key="4">
    <source>
        <dbReference type="ARBA" id="ARBA00023242"/>
    </source>
</evidence>
<name>A0AAV6VGP7_9ARAC</name>
<dbReference type="Proteomes" id="UP000827092">
    <property type="component" value="Unassembled WGS sequence"/>
</dbReference>
<feature type="compositionally biased region" description="Acidic residues" evidence="5">
    <location>
        <begin position="426"/>
        <end position="436"/>
    </location>
</feature>
<dbReference type="InterPro" id="IPR025974">
    <property type="entry name" value="Mif2/CENP-C_cupin"/>
</dbReference>
<feature type="domain" description="Mif2/CENP-C cupin" evidence="6">
    <location>
        <begin position="1608"/>
        <end position="1688"/>
    </location>
</feature>
<feature type="compositionally biased region" description="Basic and acidic residues" evidence="5">
    <location>
        <begin position="1356"/>
        <end position="1366"/>
    </location>
</feature>
<feature type="compositionally biased region" description="Acidic residues" evidence="5">
    <location>
        <begin position="526"/>
        <end position="536"/>
    </location>
</feature>
<evidence type="ECO:0000313" key="7">
    <source>
        <dbReference type="EMBL" id="KAG8195820.1"/>
    </source>
</evidence>
<feature type="compositionally biased region" description="Polar residues" evidence="5">
    <location>
        <begin position="904"/>
        <end position="914"/>
    </location>
</feature>
<feature type="region of interest" description="Disordered" evidence="5">
    <location>
        <begin position="983"/>
        <end position="1077"/>
    </location>
</feature>
<proteinExistence type="inferred from homology"/>
<comment type="similarity">
    <text evidence="2">Belongs to the CENP-C/MIF2 family.</text>
</comment>
<feature type="compositionally biased region" description="Polar residues" evidence="5">
    <location>
        <begin position="983"/>
        <end position="994"/>
    </location>
</feature>
<comment type="subcellular location">
    <subcellularLocation>
        <location evidence="1">Nucleus</location>
    </subcellularLocation>
</comment>
<feature type="compositionally biased region" description="Polar residues" evidence="5">
    <location>
        <begin position="1292"/>
        <end position="1307"/>
    </location>
</feature>
<keyword evidence="3" id="KW-0238">DNA-binding</keyword>
<comment type="caution">
    <text evidence="7">The sequence shown here is derived from an EMBL/GenBank/DDBJ whole genome shotgun (WGS) entry which is preliminary data.</text>
</comment>
<evidence type="ECO:0000256" key="3">
    <source>
        <dbReference type="ARBA" id="ARBA00023125"/>
    </source>
</evidence>
<organism evidence="7 8">
    <name type="scientific">Oedothorax gibbosus</name>
    <dbReference type="NCBI Taxonomy" id="931172"/>
    <lineage>
        <taxon>Eukaryota</taxon>
        <taxon>Metazoa</taxon>
        <taxon>Ecdysozoa</taxon>
        <taxon>Arthropoda</taxon>
        <taxon>Chelicerata</taxon>
        <taxon>Arachnida</taxon>
        <taxon>Araneae</taxon>
        <taxon>Araneomorphae</taxon>
        <taxon>Entelegynae</taxon>
        <taxon>Araneoidea</taxon>
        <taxon>Linyphiidae</taxon>
        <taxon>Erigoninae</taxon>
        <taxon>Oedothorax</taxon>
    </lineage>
</organism>
<dbReference type="InterPro" id="IPR011051">
    <property type="entry name" value="RmlC_Cupin_sf"/>
</dbReference>
<dbReference type="GO" id="GO:0051455">
    <property type="term" value="P:spindle attachment to meiosis I kinetochore"/>
    <property type="evidence" value="ECO:0007669"/>
    <property type="project" value="TreeGrafter"/>
</dbReference>
<feature type="compositionally biased region" description="Polar residues" evidence="5">
    <location>
        <begin position="1324"/>
        <end position="1333"/>
    </location>
</feature>
<feature type="compositionally biased region" description="Basic and acidic residues" evidence="5">
    <location>
        <begin position="286"/>
        <end position="301"/>
    </location>
</feature>
<dbReference type="InterPro" id="IPR028386">
    <property type="entry name" value="CENP-C/Mif2/cnp3"/>
</dbReference>
<dbReference type="PANTHER" id="PTHR16684">
    <property type="entry name" value="CENTROMERE PROTEIN C"/>
    <property type="match status" value="1"/>
</dbReference>
<dbReference type="GO" id="GO:0005634">
    <property type="term" value="C:nucleus"/>
    <property type="evidence" value="ECO:0007669"/>
    <property type="project" value="UniProtKB-SubCell"/>
</dbReference>
<dbReference type="GO" id="GO:0019237">
    <property type="term" value="F:centromeric DNA binding"/>
    <property type="evidence" value="ECO:0007669"/>
    <property type="project" value="InterPro"/>
</dbReference>
<feature type="compositionally biased region" description="Polar residues" evidence="5">
    <location>
        <begin position="510"/>
        <end position="523"/>
    </location>
</feature>
<reference evidence="7 8" key="1">
    <citation type="journal article" date="2022" name="Nat. Ecol. Evol.">
        <title>A masculinizing supergene underlies an exaggerated male reproductive morph in a spider.</title>
        <authorList>
            <person name="Hendrickx F."/>
            <person name="De Corte Z."/>
            <person name="Sonet G."/>
            <person name="Van Belleghem S.M."/>
            <person name="Kostlbacher S."/>
            <person name="Vangestel C."/>
        </authorList>
    </citation>
    <scope>NUCLEOTIDE SEQUENCE [LARGE SCALE GENOMIC DNA]</scope>
    <source>
        <strain evidence="7">W744_W776</strain>
    </source>
</reference>
<feature type="region of interest" description="Disordered" evidence="5">
    <location>
        <begin position="881"/>
        <end position="917"/>
    </location>
</feature>
<keyword evidence="8" id="KW-1185">Reference proteome</keyword>
<feature type="compositionally biased region" description="Polar residues" evidence="5">
    <location>
        <begin position="1059"/>
        <end position="1077"/>
    </location>
</feature>
<evidence type="ECO:0000256" key="1">
    <source>
        <dbReference type="ARBA" id="ARBA00004123"/>
    </source>
</evidence>
<feature type="region of interest" description="Disordered" evidence="5">
    <location>
        <begin position="1"/>
        <end position="77"/>
    </location>
</feature>
<dbReference type="EMBL" id="JAFNEN010000077">
    <property type="protein sequence ID" value="KAG8195820.1"/>
    <property type="molecule type" value="Genomic_DNA"/>
</dbReference>
<evidence type="ECO:0000256" key="2">
    <source>
        <dbReference type="ARBA" id="ARBA00010291"/>
    </source>
</evidence>
<feature type="region of interest" description="Disordered" evidence="5">
    <location>
        <begin position="217"/>
        <end position="312"/>
    </location>
</feature>
<dbReference type="Pfam" id="PF11699">
    <property type="entry name" value="CENP-C_C"/>
    <property type="match status" value="1"/>
</dbReference>
<feature type="compositionally biased region" description="Polar residues" evidence="5">
    <location>
        <begin position="233"/>
        <end position="244"/>
    </location>
</feature>
<feature type="compositionally biased region" description="Acidic residues" evidence="5">
    <location>
        <begin position="384"/>
        <end position="399"/>
    </location>
</feature>
<feature type="compositionally biased region" description="Polar residues" evidence="5">
    <location>
        <begin position="325"/>
        <end position="334"/>
    </location>
</feature>
<evidence type="ECO:0000313" key="8">
    <source>
        <dbReference type="Proteomes" id="UP000827092"/>
    </source>
</evidence>
<feature type="region of interest" description="Disordered" evidence="5">
    <location>
        <begin position="1388"/>
        <end position="1413"/>
    </location>
</feature>
<dbReference type="GO" id="GO:0000776">
    <property type="term" value="C:kinetochore"/>
    <property type="evidence" value="ECO:0007669"/>
    <property type="project" value="InterPro"/>
</dbReference>
<dbReference type="GO" id="GO:0051382">
    <property type="term" value="P:kinetochore assembly"/>
    <property type="evidence" value="ECO:0007669"/>
    <property type="project" value="InterPro"/>
</dbReference>